<evidence type="ECO:0008006" key="3">
    <source>
        <dbReference type="Google" id="ProtNLM"/>
    </source>
</evidence>
<keyword evidence="2" id="KW-1185">Reference proteome</keyword>
<reference evidence="1 2" key="1">
    <citation type="submission" date="2018-02" db="EMBL/GenBank/DDBJ databases">
        <authorList>
            <person name="Machado R.A."/>
        </authorList>
    </citation>
    <scope>NUCLEOTIDE SEQUENCE [LARGE SCALE GENOMIC DNA]</scope>
    <source>
        <strain evidence="1 2">T327</strain>
    </source>
</reference>
<organism evidence="1 2">
    <name type="scientific">Photorhabdus tasmaniensis</name>
    <dbReference type="NCBI Taxonomy" id="1004159"/>
    <lineage>
        <taxon>Bacteria</taxon>
        <taxon>Pseudomonadati</taxon>
        <taxon>Pseudomonadota</taxon>
        <taxon>Gammaproteobacteria</taxon>
        <taxon>Enterobacterales</taxon>
        <taxon>Morganellaceae</taxon>
        <taxon>Photorhabdus</taxon>
    </lineage>
</organism>
<dbReference type="Proteomes" id="UP000697802">
    <property type="component" value="Unassembled WGS sequence"/>
</dbReference>
<proteinExistence type="predicted"/>
<comment type="caution">
    <text evidence="1">The sequence shown here is derived from an EMBL/GenBank/DDBJ whole genome shotgun (WGS) entry which is preliminary data.</text>
</comment>
<dbReference type="RefSeq" id="WP_133814867.1">
    <property type="nucleotide sequence ID" value="NZ_CAWPIF010000003.1"/>
</dbReference>
<name>A0ABX0GBX5_9GAMM</name>
<gene>
    <name evidence="1" type="ORF">C5471_01565</name>
</gene>
<evidence type="ECO:0000313" key="1">
    <source>
        <dbReference type="EMBL" id="NHB86470.1"/>
    </source>
</evidence>
<evidence type="ECO:0000313" key="2">
    <source>
        <dbReference type="Proteomes" id="UP000697802"/>
    </source>
</evidence>
<dbReference type="EMBL" id="PUJU01000003">
    <property type="protein sequence ID" value="NHB86470.1"/>
    <property type="molecule type" value="Genomic_DNA"/>
</dbReference>
<accession>A0ABX0GBX5</accession>
<protein>
    <recommendedName>
        <fullName evidence="3">Prevent-host-death protein</fullName>
    </recommendedName>
</protein>
<sequence>MYQIQNSRITTIPAFKKKFEMQQEQMALLRLLSFAEKDVKAGRIVSSNELRDGLQSLAKS</sequence>